<dbReference type="EMBL" id="JACDXJ010000001">
    <property type="protein sequence ID" value="MBA1155568.1"/>
    <property type="molecule type" value="Genomic_DNA"/>
</dbReference>
<evidence type="ECO:0000313" key="2">
    <source>
        <dbReference type="Proteomes" id="UP000572984"/>
    </source>
</evidence>
<organism evidence="1 2">
    <name type="scientific">Microvirga mediterraneensis</name>
    <dbReference type="NCBI Taxonomy" id="2754695"/>
    <lineage>
        <taxon>Bacteria</taxon>
        <taxon>Pseudomonadati</taxon>
        <taxon>Pseudomonadota</taxon>
        <taxon>Alphaproteobacteria</taxon>
        <taxon>Hyphomicrobiales</taxon>
        <taxon>Methylobacteriaceae</taxon>
        <taxon>Microvirga</taxon>
    </lineage>
</organism>
<comment type="caution">
    <text evidence="1">The sequence shown here is derived from an EMBL/GenBank/DDBJ whole genome shotgun (WGS) entry which is preliminary data.</text>
</comment>
<dbReference type="RefSeq" id="WP_181051199.1">
    <property type="nucleotide sequence ID" value="NZ_JACDXJ010000001.1"/>
</dbReference>
<proteinExistence type="predicted"/>
<evidence type="ECO:0000313" key="1">
    <source>
        <dbReference type="EMBL" id="MBA1155568.1"/>
    </source>
</evidence>
<keyword evidence="2" id="KW-1185">Reference proteome</keyword>
<reference evidence="1 2" key="1">
    <citation type="submission" date="2020-07" db="EMBL/GenBank/DDBJ databases">
        <title>Draft genome and description of Microvirga mediterraneensis Marseille-Q2068 sp. nov.</title>
        <authorList>
            <person name="Boxberger M."/>
        </authorList>
    </citation>
    <scope>NUCLEOTIDE SEQUENCE [LARGE SCALE GENOMIC DNA]</scope>
    <source>
        <strain evidence="1 2">Marseille-Q2068</strain>
    </source>
</reference>
<protein>
    <submittedName>
        <fullName evidence="1">Uncharacterized protein</fullName>
    </submittedName>
</protein>
<dbReference type="Proteomes" id="UP000572984">
    <property type="component" value="Unassembled WGS sequence"/>
</dbReference>
<sequence>MPVLDAKALEIDPKGAAFLKSVLRPMPAPETPPKDTSRIVKIRFYALKRSREFATGTA</sequence>
<dbReference type="AlphaFoldDB" id="A0A838BJ87"/>
<accession>A0A838BJ87</accession>
<gene>
    <name evidence="1" type="ORF">H0S73_05385</name>
</gene>
<name>A0A838BJ87_9HYPH</name>